<evidence type="ECO:0000313" key="10">
    <source>
        <dbReference type="EMBL" id="TWW08893.1"/>
    </source>
</evidence>
<evidence type="ECO:0000256" key="2">
    <source>
        <dbReference type="ARBA" id="ARBA00022603"/>
    </source>
</evidence>
<dbReference type="GO" id="GO:0008170">
    <property type="term" value="F:N-methyltransferase activity"/>
    <property type="evidence" value="ECO:0007669"/>
    <property type="project" value="InterPro"/>
</dbReference>
<feature type="domain" description="DNA methylase N-4/N-6" evidence="9">
    <location>
        <begin position="94"/>
        <end position="348"/>
    </location>
</feature>
<comment type="catalytic activity">
    <reaction evidence="7">
        <text>a 2'-deoxycytidine in DNA + S-adenosyl-L-methionine = an N(4)-methyl-2'-deoxycytidine in DNA + S-adenosyl-L-homocysteine + H(+)</text>
        <dbReference type="Rhea" id="RHEA:16857"/>
        <dbReference type="Rhea" id="RHEA-COMP:11369"/>
        <dbReference type="Rhea" id="RHEA-COMP:13674"/>
        <dbReference type="ChEBI" id="CHEBI:15378"/>
        <dbReference type="ChEBI" id="CHEBI:57856"/>
        <dbReference type="ChEBI" id="CHEBI:59789"/>
        <dbReference type="ChEBI" id="CHEBI:85452"/>
        <dbReference type="ChEBI" id="CHEBI:137933"/>
        <dbReference type="EC" id="2.1.1.113"/>
    </reaction>
</comment>
<keyword evidence="11" id="KW-1185">Reference proteome</keyword>
<dbReference type="InterPro" id="IPR001091">
    <property type="entry name" value="RM_Methyltransferase"/>
</dbReference>
<keyword evidence="4" id="KW-0949">S-adenosyl-L-methionine</keyword>
<organism evidence="10 11">
    <name type="scientific">Planctomyces bekefii</name>
    <dbReference type="NCBI Taxonomy" id="1653850"/>
    <lineage>
        <taxon>Bacteria</taxon>
        <taxon>Pseudomonadati</taxon>
        <taxon>Planctomycetota</taxon>
        <taxon>Planctomycetia</taxon>
        <taxon>Planctomycetales</taxon>
        <taxon>Planctomycetaceae</taxon>
        <taxon>Planctomyces</taxon>
    </lineage>
</organism>
<dbReference type="Pfam" id="PF01555">
    <property type="entry name" value="N6_N4_Mtase"/>
    <property type="match status" value="1"/>
</dbReference>
<dbReference type="PROSITE" id="PS00093">
    <property type="entry name" value="N4_MTASE"/>
    <property type="match status" value="1"/>
</dbReference>
<dbReference type="GO" id="GO:0032259">
    <property type="term" value="P:methylation"/>
    <property type="evidence" value="ECO:0007669"/>
    <property type="project" value="UniProtKB-KW"/>
</dbReference>
<keyword evidence="2 10" id="KW-0489">Methyltransferase</keyword>
<dbReference type="InterPro" id="IPR002941">
    <property type="entry name" value="DNA_methylase_N4/N6"/>
</dbReference>
<comment type="caution">
    <text evidence="10">The sequence shown here is derived from an EMBL/GenBank/DDBJ whole genome shotgun (WGS) entry which is preliminary data.</text>
</comment>
<dbReference type="Proteomes" id="UP000321083">
    <property type="component" value="Unassembled WGS sequence"/>
</dbReference>
<dbReference type="EMBL" id="SRHE01000464">
    <property type="protein sequence ID" value="TWW08893.1"/>
    <property type="molecule type" value="Genomic_DNA"/>
</dbReference>
<dbReference type="InterPro" id="IPR029063">
    <property type="entry name" value="SAM-dependent_MTases_sf"/>
</dbReference>
<evidence type="ECO:0000256" key="3">
    <source>
        <dbReference type="ARBA" id="ARBA00022679"/>
    </source>
</evidence>
<reference evidence="10 11" key="1">
    <citation type="submission" date="2019-08" db="EMBL/GenBank/DDBJ databases">
        <title>100 year-old enigma solved: identification of Planctomyces bekefii, the type genus and species of the phylum Planctomycetes.</title>
        <authorList>
            <person name="Svetlana D.N."/>
            <person name="Overmann J."/>
        </authorList>
    </citation>
    <scope>NUCLEOTIDE SEQUENCE [LARGE SCALE GENOMIC DNA]</scope>
    <source>
        <strain evidence="10">Phe10_nw2017</strain>
    </source>
</reference>
<dbReference type="SUPFAM" id="SSF53335">
    <property type="entry name" value="S-adenosyl-L-methionine-dependent methyltransferases"/>
    <property type="match status" value="1"/>
</dbReference>
<keyword evidence="3 10" id="KW-0808">Transferase</keyword>
<comment type="similarity">
    <text evidence="1">Belongs to the N(4)/N(6)-methyltransferase family. N(4) subfamily.</text>
</comment>
<evidence type="ECO:0000259" key="9">
    <source>
        <dbReference type="Pfam" id="PF01555"/>
    </source>
</evidence>
<name>A0A5C6M3W9_9PLAN</name>
<evidence type="ECO:0000256" key="1">
    <source>
        <dbReference type="ARBA" id="ARBA00010203"/>
    </source>
</evidence>
<evidence type="ECO:0000256" key="7">
    <source>
        <dbReference type="ARBA" id="ARBA00049120"/>
    </source>
</evidence>
<dbReference type="Gene3D" id="3.40.50.150">
    <property type="entry name" value="Vaccinia Virus protein VP39"/>
    <property type="match status" value="1"/>
</dbReference>
<proteinExistence type="inferred from homology"/>
<dbReference type="AlphaFoldDB" id="A0A5C6M3W9"/>
<keyword evidence="5" id="KW-0680">Restriction system</keyword>
<evidence type="ECO:0000256" key="8">
    <source>
        <dbReference type="RuleBase" id="RU362026"/>
    </source>
</evidence>
<evidence type="ECO:0000313" key="11">
    <source>
        <dbReference type="Proteomes" id="UP000321083"/>
    </source>
</evidence>
<dbReference type="GO" id="GO:0009307">
    <property type="term" value="P:DNA restriction-modification system"/>
    <property type="evidence" value="ECO:0007669"/>
    <property type="project" value="UniProtKB-KW"/>
</dbReference>
<dbReference type="GO" id="GO:0015667">
    <property type="term" value="F:site-specific DNA-methyltransferase (cytosine-N4-specific) activity"/>
    <property type="evidence" value="ECO:0007669"/>
    <property type="project" value="UniProtKB-EC"/>
</dbReference>
<reference evidence="10 11" key="2">
    <citation type="submission" date="2019-08" db="EMBL/GenBank/DDBJ databases">
        <authorList>
            <person name="Henke P."/>
        </authorList>
    </citation>
    <scope>NUCLEOTIDE SEQUENCE [LARGE SCALE GENOMIC DNA]</scope>
    <source>
        <strain evidence="10">Phe10_nw2017</strain>
    </source>
</reference>
<evidence type="ECO:0000256" key="4">
    <source>
        <dbReference type="ARBA" id="ARBA00022691"/>
    </source>
</evidence>
<evidence type="ECO:0000256" key="6">
    <source>
        <dbReference type="ARBA" id="ARBA00023125"/>
    </source>
</evidence>
<dbReference type="GO" id="GO:0003677">
    <property type="term" value="F:DNA binding"/>
    <property type="evidence" value="ECO:0007669"/>
    <property type="project" value="UniProtKB-KW"/>
</dbReference>
<accession>A0A5C6M3W9</accession>
<gene>
    <name evidence="10" type="ORF">E3A20_19800</name>
</gene>
<protein>
    <recommendedName>
        <fullName evidence="8">Methyltransferase</fullName>
        <ecNumber evidence="8">2.1.1.-</ecNumber>
    </recommendedName>
</protein>
<evidence type="ECO:0000256" key="5">
    <source>
        <dbReference type="ARBA" id="ARBA00022747"/>
    </source>
</evidence>
<dbReference type="InterPro" id="IPR017985">
    <property type="entry name" value="MeTrfase_CN4_CS"/>
</dbReference>
<feature type="non-terminal residue" evidence="10">
    <location>
        <position position="384"/>
    </location>
</feature>
<dbReference type="EC" id="2.1.1.-" evidence="8"/>
<keyword evidence="6" id="KW-0238">DNA-binding</keyword>
<dbReference type="PRINTS" id="PR00508">
    <property type="entry name" value="S21N4MTFRASE"/>
</dbReference>
<sequence>MLSGVKRKSASGEHGFLPEKDLTEIELRAKRQGYSSAAEYLLDLHRQATEADPAVETVAKKTYKPQVALETALGKITVGDSCAYLVNHVRDDSVDLIMTSPPFGLVRKKAYGNEDADQYVQWFRQFGREFARVLKPSGSLVIDIGGAWKPGLPTRSLYHYELLIMLCRMCGFHLAQEFFWWNPAKLPTPAEWVNVRRVRVKDAVNCIWWLSKTPFPKVSNRRILQPYSDSMKDLLKNGYKAKVRPSGHDISTKFQRNNGGAIPPNLIAIANTESNGAYQRYCRENGLPEHPARFPASLPAMFIRMLTDKGDFVVDPFGGSCVTGSVAEQMERNWLCCELDLEYVEGAKGQSFDFSEEETEYDSGAVLGHYFRRNVIDLSPDCAS</sequence>